<dbReference type="GO" id="GO:1904263">
    <property type="term" value="P:positive regulation of TORC1 signaling"/>
    <property type="evidence" value="ECO:0007669"/>
    <property type="project" value="TreeGrafter"/>
</dbReference>
<dbReference type="InterPro" id="IPR049566">
    <property type="entry name" value="WDR59_RTC1-like_RING_Znf"/>
</dbReference>
<evidence type="ECO:0000256" key="2">
    <source>
        <dbReference type="ARBA" id="ARBA00022737"/>
    </source>
</evidence>
<sequence length="1189" mass="128887">DRESYISDGMGDLPMYSSAAVPNQTRRLSPVRSDLPSSDESLAITRSRSPRSMRRSKPGPQRSAVLTEDEELPSNNESGLIVYPSGSGHGSTPIATSYEVKDRSARRTGRQPRSGPSGLGPQATSSESLADSSSRSGPGTDSPSLQSIPDRGGDQGIHSSWDNFVTEGDDEDEAGITLYSDADDDSGNEKDFLSLPTLYVRPKTTRTSPEIVENPERSPFFPNMDAQTEIAPATERQRWDSGGLGSQPAGEVDLGNYIYVTQVDTLSPVNYDLARTYQIYGHDPVALARANAGAAALHNRPDLVQTWTLVMHLLTNYSPYHRQVNAAFHPYVDQFSPLFAPSLVMSCFSVPMRTPAAATTNESNKPTELPASASYHDSNWSPIMGEQNWLMMLSGDPTMPQAVQWGAHPLGRHLVDHLFCYYESLHDIQTLCMLACILHQPFPPTPAWMFLNDRRTWINSYQRAYGRPMVYSPGSQRASTLYTPVPAELVALARPLSDTVARFATGSNPSNDASMTLALPPPMAVPAFASIIQSPSGLTTPLSNPSMGATDYFGAHWAPPNSGSTGIVHGATGVTTVSDSGSSSMERGDKLIEGSAPPVGVPEAITGQRLHVPSMGAGSGPLTIRPSEANAPFMAPTQSAENRSSPQLSSGRISHYHPLMVNLTGYSSQGGPINSSPKRSWIYPPIGPTLPSSSLPRTSSVSFSPQWGYTSSPTKSRSGSTAQRTSGGSQPPISAGPFTAHFGNLPFIYASTTNPDVLGEESDTLPDRQTPVVGSFPNRGFVAHTNQGEPLSPTTPTQSGSGSHKPVGVEAGTSITTTSRFFNWLKPGPGHRSLSQDLTASKKGITGNASFELTSDTVRRNPSVPSAEESRPGKGDQSQGKRTDVRSGNSRRRIPNREANEFMTLFNVEDQRKQLEHNPVALAPNSWSLATAMDDEFDNDYNPHWQPLLNPQRAALYDHYRLIYADILSRWGFQQARCEVLKFVETPKLQRLVHETMTYQLQFTVDRIDVEGQPKDVPPLFAMHAKDSIICAVCRQMVKGSSFFCWSCGHAGHADHFQAWFEKAPDRTCPAGCGCQCYIVALGQLCPPEQGSRTQEAPRPVGTPQAPVVDRMDVGKQSPLTTASSGDALKMAEAARKDTRNETKANHPTGDPRSRVAKGKEPAYQGMPDSPVNPADLAMPLDLRYHHKF</sequence>
<reference evidence="5" key="1">
    <citation type="submission" date="2022-07" db="EMBL/GenBank/DDBJ databases">
        <title>Phylogenomic reconstructions and comparative analyses of Kickxellomycotina fungi.</title>
        <authorList>
            <person name="Reynolds N.K."/>
            <person name="Stajich J.E."/>
            <person name="Barry K."/>
            <person name="Grigoriev I.V."/>
            <person name="Crous P."/>
            <person name="Smith M.E."/>
        </authorList>
    </citation>
    <scope>NUCLEOTIDE SEQUENCE</scope>
    <source>
        <strain evidence="5">RSA 1196</strain>
    </source>
</reference>
<dbReference type="OrthoDB" id="311712at2759"/>
<evidence type="ECO:0000313" key="6">
    <source>
        <dbReference type="Proteomes" id="UP001150925"/>
    </source>
</evidence>
<dbReference type="GO" id="GO:0035591">
    <property type="term" value="F:signaling adaptor activity"/>
    <property type="evidence" value="ECO:0007669"/>
    <property type="project" value="TreeGrafter"/>
</dbReference>
<keyword evidence="2" id="KW-0677">Repeat</keyword>
<name>A0A9W8E8Z4_9FUNG</name>
<feature type="compositionally biased region" description="Polar residues" evidence="3">
    <location>
        <begin position="137"/>
        <end position="147"/>
    </location>
</feature>
<evidence type="ECO:0000256" key="1">
    <source>
        <dbReference type="ARBA" id="ARBA00022574"/>
    </source>
</evidence>
<feature type="compositionally biased region" description="Basic and acidic residues" evidence="3">
    <location>
        <begin position="1133"/>
        <end position="1161"/>
    </location>
</feature>
<comment type="caution">
    <text evidence="5">The sequence shown here is derived from an EMBL/GenBank/DDBJ whole genome shotgun (WGS) entry which is preliminary data.</text>
</comment>
<feature type="compositionally biased region" description="Low complexity" evidence="3">
    <location>
        <begin position="792"/>
        <end position="803"/>
    </location>
</feature>
<dbReference type="PANTHER" id="PTHR46170">
    <property type="entry name" value="GATOR COMPLEX PROTEIN WDR59"/>
    <property type="match status" value="1"/>
</dbReference>
<keyword evidence="6" id="KW-1185">Reference proteome</keyword>
<evidence type="ECO:0000256" key="3">
    <source>
        <dbReference type="SAM" id="MobiDB-lite"/>
    </source>
</evidence>
<feature type="region of interest" description="Disordered" evidence="3">
    <location>
        <begin position="780"/>
        <end position="810"/>
    </location>
</feature>
<feature type="compositionally biased region" description="Low complexity" evidence="3">
    <location>
        <begin position="125"/>
        <end position="136"/>
    </location>
</feature>
<dbReference type="Pfam" id="PF17120">
    <property type="entry name" value="zf-RING_16"/>
    <property type="match status" value="1"/>
</dbReference>
<feature type="region of interest" description="Disordered" evidence="3">
    <location>
        <begin position="846"/>
        <end position="898"/>
    </location>
</feature>
<feature type="region of interest" description="Disordered" evidence="3">
    <location>
        <begin position="690"/>
        <end position="737"/>
    </location>
</feature>
<dbReference type="PANTHER" id="PTHR46170:SF1">
    <property type="entry name" value="GATOR COMPLEX PROTEIN WDR59"/>
    <property type="match status" value="1"/>
</dbReference>
<evidence type="ECO:0000259" key="4">
    <source>
        <dbReference type="Pfam" id="PF17120"/>
    </source>
</evidence>
<proteinExistence type="predicted"/>
<protein>
    <submittedName>
        <fullName evidence="5">GATOR complex protein wdr59</fullName>
    </submittedName>
</protein>
<feature type="compositionally biased region" description="Polar residues" evidence="3">
    <location>
        <begin position="707"/>
        <end position="732"/>
    </location>
</feature>
<dbReference type="GO" id="GO:0005774">
    <property type="term" value="C:vacuolar membrane"/>
    <property type="evidence" value="ECO:0007669"/>
    <property type="project" value="TreeGrafter"/>
</dbReference>
<feature type="compositionally biased region" description="Polar residues" evidence="3">
    <location>
        <begin position="847"/>
        <end position="856"/>
    </location>
</feature>
<organism evidence="5 6">
    <name type="scientific">Dispira parvispora</name>
    <dbReference type="NCBI Taxonomy" id="1520584"/>
    <lineage>
        <taxon>Eukaryota</taxon>
        <taxon>Fungi</taxon>
        <taxon>Fungi incertae sedis</taxon>
        <taxon>Zoopagomycota</taxon>
        <taxon>Kickxellomycotina</taxon>
        <taxon>Dimargaritomycetes</taxon>
        <taxon>Dimargaritales</taxon>
        <taxon>Dimargaritaceae</taxon>
        <taxon>Dispira</taxon>
    </lineage>
</organism>
<feature type="non-terminal residue" evidence="5">
    <location>
        <position position="1"/>
    </location>
</feature>
<feature type="compositionally biased region" description="Basic residues" evidence="3">
    <location>
        <begin position="48"/>
        <end position="57"/>
    </location>
</feature>
<feature type="domain" description="WDR59/RTC1-like RING zinc finger" evidence="4">
    <location>
        <begin position="1031"/>
        <end position="1078"/>
    </location>
</feature>
<feature type="region of interest" description="Disordered" evidence="3">
    <location>
        <begin position="1090"/>
        <end position="1175"/>
    </location>
</feature>
<dbReference type="GO" id="GO:0034198">
    <property type="term" value="P:cellular response to amino acid starvation"/>
    <property type="evidence" value="ECO:0007669"/>
    <property type="project" value="TreeGrafter"/>
</dbReference>
<dbReference type="InterPro" id="IPR049567">
    <property type="entry name" value="WDR59-like"/>
</dbReference>
<keyword evidence="1" id="KW-0853">WD repeat</keyword>
<dbReference type="AlphaFoldDB" id="A0A9W8E8Z4"/>
<accession>A0A9W8E8Z4</accession>
<dbReference type="GO" id="GO:0035859">
    <property type="term" value="C:Seh1-associated complex"/>
    <property type="evidence" value="ECO:0007669"/>
    <property type="project" value="TreeGrafter"/>
</dbReference>
<gene>
    <name evidence="5" type="primary">WDR59</name>
    <name evidence="5" type="ORF">IWQ62_001073</name>
</gene>
<feature type="compositionally biased region" description="Low complexity" evidence="3">
    <location>
        <begin position="690"/>
        <end position="705"/>
    </location>
</feature>
<feature type="compositionally biased region" description="Basic and acidic residues" evidence="3">
    <location>
        <begin position="868"/>
        <end position="885"/>
    </location>
</feature>
<dbReference type="EMBL" id="JANBPY010000145">
    <property type="protein sequence ID" value="KAJ1968713.1"/>
    <property type="molecule type" value="Genomic_DNA"/>
</dbReference>
<dbReference type="Proteomes" id="UP001150925">
    <property type="component" value="Unassembled WGS sequence"/>
</dbReference>
<feature type="region of interest" description="Disordered" evidence="3">
    <location>
        <begin position="1"/>
        <end position="168"/>
    </location>
</feature>
<evidence type="ECO:0000313" key="5">
    <source>
        <dbReference type="EMBL" id="KAJ1968713.1"/>
    </source>
</evidence>